<dbReference type="CDD" id="cd03808">
    <property type="entry name" value="GT4_CapM-like"/>
    <property type="match status" value="1"/>
</dbReference>
<dbReference type="InterPro" id="IPR028098">
    <property type="entry name" value="Glyco_trans_4-like_N"/>
</dbReference>
<dbReference type="STRING" id="661089.ciss_12810"/>
<protein>
    <submittedName>
        <fullName evidence="3">Glycosyltransferase, group 1 family</fullName>
    </submittedName>
</protein>
<comment type="caution">
    <text evidence="3">The sequence shown here is derived from an EMBL/GenBank/DDBJ whole genome shotgun (WGS) entry which is preliminary data.</text>
</comment>
<dbReference type="Pfam" id="PF00534">
    <property type="entry name" value="Glycos_transf_1"/>
    <property type="match status" value="1"/>
</dbReference>
<keyword evidence="4" id="KW-1185">Reference proteome</keyword>
<evidence type="ECO:0000259" key="2">
    <source>
        <dbReference type="Pfam" id="PF13439"/>
    </source>
</evidence>
<accession>A0A1L8D2E0</accession>
<evidence type="ECO:0000313" key="3">
    <source>
        <dbReference type="EMBL" id="GAV25348.1"/>
    </source>
</evidence>
<dbReference type="InterPro" id="IPR001296">
    <property type="entry name" value="Glyco_trans_1"/>
</dbReference>
<dbReference type="GO" id="GO:0016757">
    <property type="term" value="F:glycosyltransferase activity"/>
    <property type="evidence" value="ECO:0007669"/>
    <property type="project" value="InterPro"/>
</dbReference>
<proteinExistence type="predicted"/>
<evidence type="ECO:0000259" key="1">
    <source>
        <dbReference type="Pfam" id="PF00534"/>
    </source>
</evidence>
<feature type="domain" description="Glycosyl transferase family 1" evidence="1">
    <location>
        <begin position="185"/>
        <end position="344"/>
    </location>
</feature>
<dbReference type="Pfam" id="PF13439">
    <property type="entry name" value="Glyco_transf_4"/>
    <property type="match status" value="1"/>
</dbReference>
<dbReference type="PANTHER" id="PTHR12526">
    <property type="entry name" value="GLYCOSYLTRANSFERASE"/>
    <property type="match status" value="1"/>
</dbReference>
<name>A0A1L8D2E0_9THEO</name>
<keyword evidence="3" id="KW-0808">Transferase</keyword>
<reference evidence="4" key="1">
    <citation type="submission" date="2016-12" db="EMBL/GenBank/DDBJ databases">
        <title>Draft Genome Sequences od Carboxydothermus pertinax and islandicus, Hydrogenogenic Carboxydotrophic Bacteria.</title>
        <authorList>
            <person name="Fukuyama Y."/>
            <person name="Ohmae K."/>
            <person name="Yoneda Y."/>
            <person name="Yoshida T."/>
            <person name="Sako Y."/>
        </authorList>
    </citation>
    <scope>NUCLEOTIDE SEQUENCE [LARGE SCALE GENOMIC DNA]</scope>
    <source>
        <strain evidence="4">SET</strain>
    </source>
</reference>
<dbReference type="AlphaFoldDB" id="A0A1L8D2E0"/>
<organism evidence="3 4">
    <name type="scientific">Carboxydothermus islandicus</name>
    <dbReference type="NCBI Taxonomy" id="661089"/>
    <lineage>
        <taxon>Bacteria</taxon>
        <taxon>Bacillati</taxon>
        <taxon>Bacillota</taxon>
        <taxon>Clostridia</taxon>
        <taxon>Thermoanaerobacterales</taxon>
        <taxon>Thermoanaerobacteraceae</taxon>
        <taxon>Carboxydothermus</taxon>
    </lineage>
</organism>
<dbReference type="Gene3D" id="3.40.50.2000">
    <property type="entry name" value="Glycogen Phosphorylase B"/>
    <property type="match status" value="2"/>
</dbReference>
<dbReference type="SUPFAM" id="SSF53756">
    <property type="entry name" value="UDP-Glycosyltransferase/glycogen phosphorylase"/>
    <property type="match status" value="1"/>
</dbReference>
<feature type="domain" description="Glycosyltransferase subfamily 4-like N-terminal" evidence="2">
    <location>
        <begin position="50"/>
        <end position="180"/>
    </location>
</feature>
<sequence length="369" mass="40982">MIWLSGKVKVLQVMRPSAGGIKKHIFSLLQKKSGDFIFGFAGELTEAEQKTLKDLGVTYYSVAIPAGISLKGDLKACYSLYRIIKKEGYRIVHCHGFKAALPGRMAAFLAGVPVVYTVHNSIWHENVATFKRIIASLIERFLTKFYTHKVIAVSENLKKELILRHGVFAEKITVIPNGVEIPEEVKTIPHQPVVIGTLARFAPQKGLNYLLEALALLSNRGVKFRAIIGGDGPLKDELKELAKELGIESLVTFPGYIPNPAEFYREIDIFVLPSLSEGLPLSLLEAMSWKLAVIATNVGGIPEIINSGENGLLVPSRDATALTEALYTLIFNESLRLSLGERAYITVREKYNVAYMVRRNEEIYRGLLK</sequence>
<dbReference type="Proteomes" id="UP000187338">
    <property type="component" value="Unassembled WGS sequence"/>
</dbReference>
<evidence type="ECO:0000313" key="4">
    <source>
        <dbReference type="Proteomes" id="UP000187338"/>
    </source>
</evidence>
<dbReference type="PANTHER" id="PTHR12526:SF636">
    <property type="entry name" value="BLL3647 PROTEIN"/>
    <property type="match status" value="1"/>
</dbReference>
<gene>
    <name evidence="3" type="ORF">ciss_12810</name>
</gene>
<dbReference type="EMBL" id="BDJL01000038">
    <property type="protein sequence ID" value="GAV25348.1"/>
    <property type="molecule type" value="Genomic_DNA"/>
</dbReference>